<evidence type="ECO:0000256" key="2">
    <source>
        <dbReference type="SAM" id="MobiDB-lite"/>
    </source>
</evidence>
<dbReference type="Proteomes" id="UP001151760">
    <property type="component" value="Unassembled WGS sequence"/>
</dbReference>
<name>A0ABQ5BRR5_9ASTR</name>
<evidence type="ECO:0000313" key="3">
    <source>
        <dbReference type="EMBL" id="GJT17535.1"/>
    </source>
</evidence>
<accession>A0ABQ5BRR5</accession>
<organism evidence="3 4">
    <name type="scientific">Tanacetum coccineum</name>
    <dbReference type="NCBI Taxonomy" id="301880"/>
    <lineage>
        <taxon>Eukaryota</taxon>
        <taxon>Viridiplantae</taxon>
        <taxon>Streptophyta</taxon>
        <taxon>Embryophyta</taxon>
        <taxon>Tracheophyta</taxon>
        <taxon>Spermatophyta</taxon>
        <taxon>Magnoliopsida</taxon>
        <taxon>eudicotyledons</taxon>
        <taxon>Gunneridae</taxon>
        <taxon>Pentapetalae</taxon>
        <taxon>asterids</taxon>
        <taxon>campanulids</taxon>
        <taxon>Asterales</taxon>
        <taxon>Asteraceae</taxon>
        <taxon>Asteroideae</taxon>
        <taxon>Anthemideae</taxon>
        <taxon>Anthemidinae</taxon>
        <taxon>Tanacetum</taxon>
    </lineage>
</organism>
<evidence type="ECO:0000256" key="1">
    <source>
        <dbReference type="SAM" id="Coils"/>
    </source>
</evidence>
<proteinExistence type="predicted"/>
<gene>
    <name evidence="3" type="ORF">Tco_0876241</name>
</gene>
<comment type="caution">
    <text evidence="3">The sequence shown here is derived from an EMBL/GenBank/DDBJ whole genome shotgun (WGS) entry which is preliminary data.</text>
</comment>
<feature type="compositionally biased region" description="Basic and acidic residues" evidence="2">
    <location>
        <begin position="97"/>
        <end position="108"/>
    </location>
</feature>
<keyword evidence="4" id="KW-1185">Reference proteome</keyword>
<evidence type="ECO:0000313" key="4">
    <source>
        <dbReference type="Proteomes" id="UP001151760"/>
    </source>
</evidence>
<sequence length="108" mass="12473">MKPRCSLLIRDELIDYQLDNGVNVKVKEEEFVEATNQVVKTTRELKHLQLQELKRAKERLKEKSSKRKNSLNECLESSLETKKVSSLSEAELGNEVLNRKEDDGVSEQ</sequence>
<protein>
    <submittedName>
        <fullName evidence="3">Uncharacterized protein</fullName>
    </submittedName>
</protein>
<reference evidence="3" key="2">
    <citation type="submission" date="2022-01" db="EMBL/GenBank/DDBJ databases">
        <authorList>
            <person name="Yamashiro T."/>
            <person name="Shiraishi A."/>
            <person name="Satake H."/>
            <person name="Nakayama K."/>
        </authorList>
    </citation>
    <scope>NUCLEOTIDE SEQUENCE</scope>
</reference>
<keyword evidence="1" id="KW-0175">Coiled coil</keyword>
<reference evidence="3" key="1">
    <citation type="journal article" date="2022" name="Int. J. Mol. Sci.">
        <title>Draft Genome of Tanacetum Coccineum: Genomic Comparison of Closely Related Tanacetum-Family Plants.</title>
        <authorList>
            <person name="Yamashiro T."/>
            <person name="Shiraishi A."/>
            <person name="Nakayama K."/>
            <person name="Satake H."/>
        </authorList>
    </citation>
    <scope>NUCLEOTIDE SEQUENCE</scope>
</reference>
<feature type="region of interest" description="Disordered" evidence="2">
    <location>
        <begin position="86"/>
        <end position="108"/>
    </location>
</feature>
<dbReference type="EMBL" id="BQNB010013565">
    <property type="protein sequence ID" value="GJT17535.1"/>
    <property type="molecule type" value="Genomic_DNA"/>
</dbReference>
<feature type="coiled-coil region" evidence="1">
    <location>
        <begin position="31"/>
        <end position="73"/>
    </location>
</feature>